<keyword evidence="2" id="KW-0808">Transferase</keyword>
<reference evidence="10" key="2">
    <citation type="submission" date="2021-08" db="EMBL/GenBank/DDBJ databases">
        <authorList>
            <person name="Eriksson T."/>
        </authorList>
    </citation>
    <scope>NUCLEOTIDE SEQUENCE</scope>
    <source>
        <strain evidence="10">Stoneville</strain>
        <tissue evidence="10">Whole head</tissue>
    </source>
</reference>
<evidence type="ECO:0000256" key="4">
    <source>
        <dbReference type="ARBA" id="ARBA00022777"/>
    </source>
</evidence>
<dbReference type="InterPro" id="IPR000705">
    <property type="entry name" value="Galactokinase"/>
</dbReference>
<evidence type="ECO:0000256" key="2">
    <source>
        <dbReference type="ARBA" id="ARBA00022679"/>
    </source>
</evidence>
<evidence type="ECO:0000259" key="8">
    <source>
        <dbReference type="Pfam" id="PF08544"/>
    </source>
</evidence>
<keyword evidence="11" id="KW-1185">Reference proteome</keyword>
<sequence length="506" mass="56516">MSNANSDTVPIRGFPQSDRSQEVDTKFAARYKKNPDFYIRVPGRVNLIGEHVDYCGYGVCPMALEQDVFLAVSVEKDPILRLHNMDKQYTDFECNLKNLSISVGDGAPEWHQYFLCGIKGIFDILPKDVDFKGMNVVVSGKVPLSAGLSSSSALVSAAALATAHAHNFPMSKEKIANLCAECERYIGTQGGGMDQAIAFLATEGCAKLIEFGPLRSTDITLPGGAVFVIAHSLAKLNKAATADFNCRVVECRLAGQRRSKGRNGNYTNVLHLENRTLAPFGGVFTNDFHFGPGGIPHGIRKLAEIACRDQERDLNLFDRWDIIAKKRGLEWASVKRLGDLQQALKVDLSEMITIVEETLHEEPYTKEEVIRELETTSDHLNDTSLTQNTRHIQTFKLRQRALHVFREARRVELFHSICNKPMDGTTLATLGRLMTDSHESLRDLYECSHPQLDRLVELSRELTFGARLTGAGWGGLRGGARPPREPRQIHEDAEREVLRRTQTQRN</sequence>
<dbReference type="InterPro" id="IPR019741">
    <property type="entry name" value="Galactokinase_CS"/>
</dbReference>
<dbReference type="InterPro" id="IPR020568">
    <property type="entry name" value="Ribosomal_Su5_D2-typ_SF"/>
</dbReference>
<dbReference type="Gene3D" id="1.20.1440.340">
    <property type="match status" value="1"/>
</dbReference>
<proteinExistence type="inferred from homology"/>
<dbReference type="PRINTS" id="PR00473">
    <property type="entry name" value="GALCTOKINASE"/>
</dbReference>
<dbReference type="InterPro" id="IPR019539">
    <property type="entry name" value="GalKase_N"/>
</dbReference>
<dbReference type="PANTHER" id="PTHR10457">
    <property type="entry name" value="MEVALONATE KINASE/GALACTOKINASE"/>
    <property type="match status" value="1"/>
</dbReference>
<protein>
    <recommendedName>
        <fullName evidence="12">Galactokinase</fullName>
    </recommendedName>
</protein>
<dbReference type="Pfam" id="PF08544">
    <property type="entry name" value="GHMP_kinases_C"/>
    <property type="match status" value="1"/>
</dbReference>
<keyword evidence="4" id="KW-0418">Kinase</keyword>
<dbReference type="PANTHER" id="PTHR10457:SF7">
    <property type="entry name" value="GALACTOKINASE-RELATED"/>
    <property type="match status" value="1"/>
</dbReference>
<dbReference type="InterPro" id="IPR013750">
    <property type="entry name" value="GHMP_kinase_C_dom"/>
</dbReference>
<reference evidence="10" key="1">
    <citation type="journal article" date="2020" name="J Insects Food Feed">
        <title>The yellow mealworm (Tenebrio molitor) genome: a resource for the emerging insects as food and feed industry.</title>
        <authorList>
            <person name="Eriksson T."/>
            <person name="Andere A."/>
            <person name="Kelstrup H."/>
            <person name="Emery V."/>
            <person name="Picard C."/>
        </authorList>
    </citation>
    <scope>NUCLEOTIDE SEQUENCE</scope>
    <source>
        <strain evidence="10">Stoneville</strain>
        <tissue evidence="10">Whole head</tissue>
    </source>
</reference>
<comment type="caution">
    <text evidence="10">The sequence shown here is derived from an EMBL/GenBank/DDBJ whole genome shotgun (WGS) entry which is preliminary data.</text>
</comment>
<dbReference type="GO" id="GO:0004335">
    <property type="term" value="F:galactokinase activity"/>
    <property type="evidence" value="ECO:0007669"/>
    <property type="project" value="InterPro"/>
</dbReference>
<dbReference type="EMBL" id="JABDTM020028638">
    <property type="protein sequence ID" value="KAH0808618.1"/>
    <property type="molecule type" value="Genomic_DNA"/>
</dbReference>
<evidence type="ECO:0000259" key="9">
    <source>
        <dbReference type="Pfam" id="PF10509"/>
    </source>
</evidence>
<dbReference type="Gene3D" id="3.30.70.3170">
    <property type="match status" value="1"/>
</dbReference>
<dbReference type="Pfam" id="PF10509">
    <property type="entry name" value="GalKase_gal_bdg"/>
    <property type="match status" value="1"/>
</dbReference>
<feature type="region of interest" description="Disordered" evidence="6">
    <location>
        <begin position="1"/>
        <end position="21"/>
    </location>
</feature>
<dbReference type="InterPro" id="IPR006206">
    <property type="entry name" value="Mevalonate/galactokinase"/>
</dbReference>
<dbReference type="Pfam" id="PF00288">
    <property type="entry name" value="GHMP_kinases_N"/>
    <property type="match status" value="1"/>
</dbReference>
<gene>
    <name evidence="10" type="ORF">GEV33_014173</name>
</gene>
<keyword evidence="3" id="KW-0547">Nucleotide-binding</keyword>
<dbReference type="PIRSF" id="PIRSF000530">
    <property type="entry name" value="Galactokinase"/>
    <property type="match status" value="1"/>
</dbReference>
<dbReference type="InterPro" id="IPR036554">
    <property type="entry name" value="GHMP_kinase_C_sf"/>
</dbReference>
<dbReference type="SUPFAM" id="SSF54211">
    <property type="entry name" value="Ribosomal protein S5 domain 2-like"/>
    <property type="match status" value="1"/>
</dbReference>
<dbReference type="GO" id="GO:0006012">
    <property type="term" value="P:galactose metabolic process"/>
    <property type="evidence" value="ECO:0007669"/>
    <property type="project" value="InterPro"/>
</dbReference>
<accession>A0A8J6H5T4</accession>
<dbReference type="PROSITE" id="PS00627">
    <property type="entry name" value="GHMP_KINASES_ATP"/>
    <property type="match status" value="1"/>
</dbReference>
<dbReference type="PRINTS" id="PR00959">
    <property type="entry name" value="MEVGALKINASE"/>
</dbReference>
<feature type="domain" description="GHMP kinase C-terminal" evidence="8">
    <location>
        <begin position="427"/>
        <end position="475"/>
    </location>
</feature>
<dbReference type="SUPFAM" id="SSF55060">
    <property type="entry name" value="GHMP Kinase, C-terminal domain"/>
    <property type="match status" value="1"/>
</dbReference>
<dbReference type="AlphaFoldDB" id="A0A8J6H5T4"/>
<evidence type="ECO:0000256" key="1">
    <source>
        <dbReference type="ARBA" id="ARBA00006566"/>
    </source>
</evidence>
<name>A0A8J6H5T4_TENMO</name>
<dbReference type="InterPro" id="IPR014721">
    <property type="entry name" value="Ribsml_uS5_D2-typ_fold_subgr"/>
</dbReference>
<feature type="domain" description="GHMP kinase N-terminal" evidence="7">
    <location>
        <begin position="120"/>
        <end position="200"/>
    </location>
</feature>
<evidence type="ECO:0000256" key="3">
    <source>
        <dbReference type="ARBA" id="ARBA00022741"/>
    </source>
</evidence>
<evidence type="ECO:0008006" key="12">
    <source>
        <dbReference type="Google" id="ProtNLM"/>
    </source>
</evidence>
<evidence type="ECO:0000313" key="10">
    <source>
        <dbReference type="EMBL" id="KAH0808618.1"/>
    </source>
</evidence>
<feature type="domain" description="Galactokinase N-terminal" evidence="9">
    <location>
        <begin position="26"/>
        <end position="73"/>
    </location>
</feature>
<dbReference type="Gene3D" id="3.30.230.10">
    <property type="match status" value="1"/>
</dbReference>
<evidence type="ECO:0000313" key="11">
    <source>
        <dbReference type="Proteomes" id="UP000719412"/>
    </source>
</evidence>
<dbReference type="GO" id="GO:0005524">
    <property type="term" value="F:ATP binding"/>
    <property type="evidence" value="ECO:0007669"/>
    <property type="project" value="UniProtKB-KW"/>
</dbReference>
<organism evidence="10 11">
    <name type="scientific">Tenebrio molitor</name>
    <name type="common">Yellow mealworm beetle</name>
    <dbReference type="NCBI Taxonomy" id="7067"/>
    <lineage>
        <taxon>Eukaryota</taxon>
        <taxon>Metazoa</taxon>
        <taxon>Ecdysozoa</taxon>
        <taxon>Arthropoda</taxon>
        <taxon>Hexapoda</taxon>
        <taxon>Insecta</taxon>
        <taxon>Pterygota</taxon>
        <taxon>Neoptera</taxon>
        <taxon>Endopterygota</taxon>
        <taxon>Coleoptera</taxon>
        <taxon>Polyphaga</taxon>
        <taxon>Cucujiformia</taxon>
        <taxon>Tenebrionidae</taxon>
        <taxon>Tenebrio</taxon>
    </lineage>
</organism>
<keyword evidence="5" id="KW-0067">ATP-binding</keyword>
<evidence type="ECO:0000259" key="7">
    <source>
        <dbReference type="Pfam" id="PF00288"/>
    </source>
</evidence>
<dbReference type="InterPro" id="IPR006204">
    <property type="entry name" value="GHMP_kinase_N_dom"/>
</dbReference>
<dbReference type="GO" id="GO:0005829">
    <property type="term" value="C:cytosol"/>
    <property type="evidence" value="ECO:0007669"/>
    <property type="project" value="TreeGrafter"/>
</dbReference>
<evidence type="ECO:0000256" key="5">
    <source>
        <dbReference type="ARBA" id="ARBA00022840"/>
    </source>
</evidence>
<dbReference type="Proteomes" id="UP000719412">
    <property type="component" value="Unassembled WGS sequence"/>
</dbReference>
<dbReference type="PROSITE" id="PS00106">
    <property type="entry name" value="GALACTOKINASE"/>
    <property type="match status" value="1"/>
</dbReference>
<comment type="similarity">
    <text evidence="1">Belongs to the GHMP kinase family. GalK subfamily.</text>
</comment>
<dbReference type="NCBIfam" id="TIGR00131">
    <property type="entry name" value="gal_kin"/>
    <property type="match status" value="1"/>
</dbReference>
<evidence type="ECO:0000256" key="6">
    <source>
        <dbReference type="SAM" id="MobiDB-lite"/>
    </source>
</evidence>
<dbReference type="InterPro" id="IPR006203">
    <property type="entry name" value="GHMP_knse_ATP-bd_CS"/>
</dbReference>